<accession>A0A6A6NRD4</accession>
<keyword evidence="2" id="KW-1185">Reference proteome</keyword>
<dbReference type="AlphaFoldDB" id="A0A6A6NRD4"/>
<sequence length="192" mass="20821">MASYKLTITVPDPVVGKLNDGQYQLCFARGVSSSGGSTAMTVVAHCETAGDTIIITWQNKYQMTASKSSFDAGVRDIDFHQAYHLNENWTSEIISGDNCPDASFQFKNDAEASCVINQFINGKSVGIFISPTGTLLPGTDTLTPVNIVKVWWQQNITTGTMISSDQTNAQIIDYTGITEQAVSYDGTKWTLG</sequence>
<organism evidence="1 2">
    <name type="scientific">Lineolata rhizophorae</name>
    <dbReference type="NCBI Taxonomy" id="578093"/>
    <lineage>
        <taxon>Eukaryota</taxon>
        <taxon>Fungi</taxon>
        <taxon>Dikarya</taxon>
        <taxon>Ascomycota</taxon>
        <taxon>Pezizomycotina</taxon>
        <taxon>Dothideomycetes</taxon>
        <taxon>Dothideomycetes incertae sedis</taxon>
        <taxon>Lineolatales</taxon>
        <taxon>Lineolataceae</taxon>
        <taxon>Lineolata</taxon>
    </lineage>
</organism>
<dbReference type="OrthoDB" id="2987506at2759"/>
<reference evidence="1" key="1">
    <citation type="journal article" date="2020" name="Stud. Mycol.">
        <title>101 Dothideomycetes genomes: a test case for predicting lifestyles and emergence of pathogens.</title>
        <authorList>
            <person name="Haridas S."/>
            <person name="Albert R."/>
            <person name="Binder M."/>
            <person name="Bloem J."/>
            <person name="Labutti K."/>
            <person name="Salamov A."/>
            <person name="Andreopoulos B."/>
            <person name="Baker S."/>
            <person name="Barry K."/>
            <person name="Bills G."/>
            <person name="Bluhm B."/>
            <person name="Cannon C."/>
            <person name="Castanera R."/>
            <person name="Culley D."/>
            <person name="Daum C."/>
            <person name="Ezra D."/>
            <person name="Gonzalez J."/>
            <person name="Henrissat B."/>
            <person name="Kuo A."/>
            <person name="Liang C."/>
            <person name="Lipzen A."/>
            <person name="Lutzoni F."/>
            <person name="Magnuson J."/>
            <person name="Mondo S."/>
            <person name="Nolan M."/>
            <person name="Ohm R."/>
            <person name="Pangilinan J."/>
            <person name="Park H.-J."/>
            <person name="Ramirez L."/>
            <person name="Alfaro M."/>
            <person name="Sun H."/>
            <person name="Tritt A."/>
            <person name="Yoshinaga Y."/>
            <person name="Zwiers L.-H."/>
            <person name="Turgeon B."/>
            <person name="Goodwin S."/>
            <person name="Spatafora J."/>
            <person name="Crous P."/>
            <person name="Grigoriev I."/>
        </authorList>
    </citation>
    <scope>NUCLEOTIDE SEQUENCE</scope>
    <source>
        <strain evidence="1">ATCC 16933</strain>
    </source>
</reference>
<protein>
    <submittedName>
        <fullName evidence="1">Uncharacterized protein</fullName>
    </submittedName>
</protein>
<dbReference type="Proteomes" id="UP000799766">
    <property type="component" value="Unassembled WGS sequence"/>
</dbReference>
<proteinExistence type="predicted"/>
<name>A0A6A6NRD4_9PEZI</name>
<evidence type="ECO:0000313" key="1">
    <source>
        <dbReference type="EMBL" id="KAF2453984.1"/>
    </source>
</evidence>
<gene>
    <name evidence="1" type="ORF">BDY21DRAFT_116490</name>
</gene>
<evidence type="ECO:0000313" key="2">
    <source>
        <dbReference type="Proteomes" id="UP000799766"/>
    </source>
</evidence>
<dbReference type="EMBL" id="MU001694">
    <property type="protein sequence ID" value="KAF2453984.1"/>
    <property type="molecule type" value="Genomic_DNA"/>
</dbReference>